<reference evidence="1 2" key="1">
    <citation type="submission" date="2020-02" db="EMBL/GenBank/DDBJ databases">
        <authorList>
            <person name="Li X.-J."/>
            <person name="Feng X.-M."/>
        </authorList>
    </citation>
    <scope>NUCLEOTIDE SEQUENCE [LARGE SCALE GENOMIC DNA]</scope>
    <source>
        <strain evidence="1 2">CGMCC 4.7225</strain>
    </source>
</reference>
<gene>
    <name evidence="1" type="ORF">G1H11_09630</name>
</gene>
<dbReference type="Proteomes" id="UP000469185">
    <property type="component" value="Unassembled WGS sequence"/>
</dbReference>
<proteinExistence type="predicted"/>
<dbReference type="EMBL" id="JAAGOB010000004">
    <property type="protein sequence ID" value="NED95574.1"/>
    <property type="molecule type" value="Genomic_DNA"/>
</dbReference>
<dbReference type="AlphaFoldDB" id="A0A6N9YKS0"/>
<evidence type="ECO:0000313" key="2">
    <source>
        <dbReference type="Proteomes" id="UP000469185"/>
    </source>
</evidence>
<comment type="caution">
    <text evidence="1">The sequence shown here is derived from an EMBL/GenBank/DDBJ whole genome shotgun (WGS) entry which is preliminary data.</text>
</comment>
<keyword evidence="2" id="KW-1185">Reference proteome</keyword>
<name>A0A6N9YKS0_9ACTN</name>
<organism evidence="1 2">
    <name type="scientific">Phytoactinopolyspora alkaliphila</name>
    <dbReference type="NCBI Taxonomy" id="1783498"/>
    <lineage>
        <taxon>Bacteria</taxon>
        <taxon>Bacillati</taxon>
        <taxon>Actinomycetota</taxon>
        <taxon>Actinomycetes</taxon>
        <taxon>Jiangellales</taxon>
        <taxon>Jiangellaceae</taxon>
        <taxon>Phytoactinopolyspora</taxon>
    </lineage>
</organism>
<protein>
    <submittedName>
        <fullName evidence="1">Uncharacterized protein</fullName>
    </submittedName>
</protein>
<sequence>MSADPGRSALPKVRCGHDIGPEDVVIRVEGRPKDFLICQKCWRPGRPYALGGDVVIRLYGSGPARQPQPAGPAPCAGCGHPVVRGGNARMRYITCSRACTVKASKQRNGLLRIPVTKPCAECGGLVTGRADQRYCSAACRQRAYRVRQQKSKPQ</sequence>
<dbReference type="RefSeq" id="WP_163818333.1">
    <property type="nucleotide sequence ID" value="NZ_JAAGOB010000004.1"/>
</dbReference>
<accession>A0A6N9YKS0</accession>
<evidence type="ECO:0000313" key="1">
    <source>
        <dbReference type="EMBL" id="NED95574.1"/>
    </source>
</evidence>